<dbReference type="Proteomes" id="UP000152762">
    <property type="component" value="Segment"/>
</dbReference>
<dbReference type="InterPro" id="IPR036157">
    <property type="entry name" value="dUTPase-like_sf"/>
</dbReference>
<dbReference type="KEGG" id="vg:26684027"/>
<accession>Q2VSI6</accession>
<dbReference type="GO" id="GO:0004170">
    <property type="term" value="F:dUTP diphosphatase activity"/>
    <property type="evidence" value="ECO:0007669"/>
    <property type="project" value="InterPro"/>
</dbReference>
<reference evidence="9" key="4">
    <citation type="journal article" date="2001" name="Virus Res.">
        <title>Detection and multigenic characterization of a novel gammaherpesvirus in goats.</title>
        <authorList>
            <person name="Chmielewicz B."/>
            <person name="Goltz M."/>
            <person name="Ehlers B."/>
        </authorList>
    </citation>
    <scope>NUCLEOTIDE SEQUENCE [LARGE SCALE GENOMIC DNA]</scope>
</reference>
<reference evidence="9" key="1">
    <citation type="journal article" date="1993" name="Arch. Virol.">
        <title>PCR detection of the sheep-associated agent of malignant catarrhal fever.</title>
        <authorList>
            <person name="Baxter S.I."/>
            <person name="Pow I."/>
            <person name="Bridgen A."/>
            <person name="Reid H.W."/>
        </authorList>
    </citation>
    <scope>NUCLEOTIDE SEQUENCE [LARGE SCALE GENOMIC DNA]</scope>
</reference>
<keyword evidence="1" id="KW-0479">Metal-binding</keyword>
<reference evidence="9" key="5">
    <citation type="journal article" date="2002" name="J. Gen. Virol.">
        <title>Isolation and expression of three open reading frames from ovine herpesvirus-2.</title>
        <authorList>
            <person name="Coulter L.J."/>
            <person name="Reid H.W."/>
        </authorList>
    </citation>
    <scope>NUCLEOTIDE SEQUENCE [LARGE SCALE GENOMIC DNA]</scope>
</reference>
<evidence type="ECO:0000256" key="2">
    <source>
        <dbReference type="ARBA" id="ARBA00022801"/>
    </source>
</evidence>
<dbReference type="Gene3D" id="2.70.40.10">
    <property type="match status" value="2"/>
</dbReference>
<reference evidence="6" key="11">
    <citation type="submission" date="2010-03" db="EMBL/GenBank/DDBJ databases">
        <title>Primary structure of the Ovine herpesvirus 2 genome.</title>
        <authorList>
            <person name="Stewart J.P."/>
            <person name="Rosbottom J."/>
            <person name="Jayawardane G."/>
            <person name="Reid H."/>
            <person name="Ackermann M."/>
        </authorList>
    </citation>
    <scope>NUCLEOTIDE SEQUENCE</scope>
    <source>
        <strain evidence="6">BJ1035</strain>
    </source>
</reference>
<dbReference type="CDD" id="cd07557">
    <property type="entry name" value="trimeric_dUTPase"/>
    <property type="match status" value="1"/>
</dbReference>
<evidence type="ECO:0000256" key="1">
    <source>
        <dbReference type="ARBA" id="ARBA00022723"/>
    </source>
</evidence>
<reference evidence="9" key="6">
    <citation type="journal article" date="2002" name="J. Gen. Virol.">
        <title>Ovine herpesvirus 2 lytic cycle replication and capsid production.</title>
        <authorList>
            <person name="Rosbottom J."/>
            <person name="Dalziel R.G."/>
            <person name="Reid H.W."/>
            <person name="Stewart J.P."/>
        </authorList>
    </citation>
    <scope>NUCLEOTIDE SEQUENCE [LARGE SCALE GENOMIC DNA]</scope>
</reference>
<keyword evidence="3" id="KW-0460">Magnesium</keyword>
<dbReference type="Pfam" id="PF00692">
    <property type="entry name" value="dUTPase"/>
    <property type="match status" value="1"/>
</dbReference>
<gene>
    <name evidence="7" type="ORF">OvHV-2gp53</name>
</gene>
<protein>
    <submittedName>
        <fullName evidence="7">Deoxyuridine triphosphatase-like protein</fullName>
    </submittedName>
    <submittedName>
        <fullName evidence="6">ORF54</fullName>
    </submittedName>
</protein>
<dbReference type="InterPro" id="IPR029054">
    <property type="entry name" value="dUTPase-like"/>
</dbReference>
<dbReference type="EMBL" id="AY839756">
    <property type="protein sequence ID" value="AAX58090.1"/>
    <property type="molecule type" value="Genomic_DNA"/>
</dbReference>
<dbReference type="Proteomes" id="UP000153759">
    <property type="component" value="Segment"/>
</dbReference>
<dbReference type="GO" id="GO:0046080">
    <property type="term" value="P:dUTP metabolic process"/>
    <property type="evidence" value="ECO:0007669"/>
    <property type="project" value="InterPro"/>
</dbReference>
<dbReference type="EMBL" id="DQ198083">
    <property type="protein sequence ID" value="ABB22273.1"/>
    <property type="molecule type" value="Genomic_DNA"/>
</dbReference>
<evidence type="ECO:0000313" key="7">
    <source>
        <dbReference type="EMBL" id="ABB22273.1"/>
    </source>
</evidence>
<sequence>MALTRSLRRHQRLEVYYKKEESRFKVTSDQEESKLQLVNTKLVTVRPFEATVLPLGVYVRAVPGYAILLLAKGSRNVNFHTGLIDPSYCGELKLICNNLTSSHQGIAAGSLKVTIVSFTYATPILVQPSILQPPRYHDDVGYDLHLDRIIVVLPLRAFTLKVSAACPVASRNFVPIVLGRSGLASRGLTVRPLVWRNSTLKLTLFNHTSETMLLQANSRICQVVFIHSQNLPTPSFLSRLCCAEKIWDIPFRQSRVSFIDIKKDLCTSSSTLNQESVCNNRVRGTKGLGSSGT</sequence>
<dbReference type="InterPro" id="IPR033704">
    <property type="entry name" value="dUTPase_trimeric"/>
</dbReference>
<reference evidence="6" key="10">
    <citation type="submission" date="2010-03" db="EMBL/GenBank/DDBJ databases">
        <title>Ovine Herpesvirus 2 Lytic Cycle Replication and Particle Production.</title>
        <authorList>
            <person name="Stewart J.P."/>
            <person name="Rosbottom J."/>
        </authorList>
    </citation>
    <scope>NUCLEOTIDE SEQUENCE</scope>
    <source>
        <strain evidence="6">BJ1035</strain>
    </source>
</reference>
<evidence type="ECO:0000256" key="3">
    <source>
        <dbReference type="ARBA" id="ARBA00022842"/>
    </source>
</evidence>
<keyword evidence="9" id="KW-1185">Reference proteome</keyword>
<evidence type="ECO:0000313" key="6">
    <source>
        <dbReference type="EMBL" id="AAX58090.1"/>
    </source>
</evidence>
<keyword evidence="2" id="KW-0378">Hydrolase</keyword>
<dbReference type="RefSeq" id="YP_438178.1">
    <property type="nucleotide sequence ID" value="NC_007646.1"/>
</dbReference>
<dbReference type="SUPFAM" id="SSF51283">
    <property type="entry name" value="dUTPase-like"/>
    <property type="match status" value="2"/>
</dbReference>
<keyword evidence="4" id="KW-0546">Nucleotide metabolism</keyword>
<evidence type="ECO:0000259" key="5">
    <source>
        <dbReference type="Pfam" id="PF00692"/>
    </source>
</evidence>
<reference evidence="9" key="3">
    <citation type="journal article" date="2001" name="J. Gen. Virol.">
        <title>Ovine herpesvirus-2 glycoprotein B sequences from tissues of ruminant malignant catarrhal fever cases and healthy sheep are highly conserved.</title>
        <authorList>
            <person name="Dunowska M."/>
            <person name="Letchworth G.J."/>
            <person name="Collins J.K."/>
            <person name="DeMartini J.C."/>
        </authorList>
    </citation>
    <scope>NUCLEOTIDE SEQUENCE [LARGE SCALE GENOMIC DNA]</scope>
</reference>
<organism evidence="6 9">
    <name type="scientific">Ovine gammaherpesvirus 2</name>
    <dbReference type="NCBI Taxonomy" id="10398"/>
    <lineage>
        <taxon>Viruses</taxon>
        <taxon>Duplodnaviria</taxon>
        <taxon>Heunggongvirae</taxon>
        <taxon>Peploviricota</taxon>
        <taxon>Herviviricetes</taxon>
        <taxon>Herpesvirales</taxon>
        <taxon>Orthoherpesviridae</taxon>
        <taxon>Gammaherpesvirinae</taxon>
        <taxon>Macavirus</taxon>
        <taxon>Macavirus ovinegamma2</taxon>
    </lineage>
</organism>
<evidence type="ECO:0000313" key="9">
    <source>
        <dbReference type="Proteomes" id="UP000153759"/>
    </source>
</evidence>
<evidence type="ECO:0000256" key="4">
    <source>
        <dbReference type="ARBA" id="ARBA00023080"/>
    </source>
</evidence>
<dbReference type="InterPro" id="IPR034745">
    <property type="entry name" value="HSV_DUT"/>
</dbReference>
<proteinExistence type="inferred from homology"/>
<name>Q2VSI6_9GAMA</name>
<dbReference type="HAMAP" id="MF_04031">
    <property type="entry name" value="HSV_DUT"/>
    <property type="match status" value="1"/>
</dbReference>
<reference evidence="6" key="9">
    <citation type="submission" date="2010-03" db="EMBL/GenBank/DDBJ databases">
        <title>Ovine herpesvirus 2 contains a functional spliced IL-10.</title>
        <authorList>
            <person name="Stewart J.P."/>
            <person name="Rosbottom J."/>
            <person name="Haig D.M."/>
            <person name="Ackermann M."/>
        </authorList>
    </citation>
    <scope>NUCLEOTIDE SEQUENCE</scope>
    <source>
        <strain evidence="6">BJ1035</strain>
    </source>
</reference>
<feature type="domain" description="dUTPase-like" evidence="5">
    <location>
        <begin position="131"/>
        <end position="231"/>
    </location>
</feature>
<evidence type="ECO:0000313" key="8">
    <source>
        <dbReference type="Proteomes" id="UP000152762"/>
    </source>
</evidence>
<reference evidence="6 9" key="8">
    <citation type="journal article" date="2009" name="Vet. Microbiol.">
        <title>Ovine herpesvirus 2 structural proteins in epithelial cells and M-cells of the appendix in rabbits with malignant catarrhal fever.</title>
        <authorList>
            <person name="Meier-Trummer C.S."/>
            <person name="Tobler K."/>
            <person name="Hilbe M."/>
            <person name="Stewart J.P."/>
            <person name="Hart J."/>
            <person name="Campbell I."/>
            <person name="Haig D.M."/>
            <person name="Glauser D.L."/>
            <person name="Ehrensperger F."/>
            <person name="Ackermann M."/>
        </authorList>
    </citation>
    <scope>NUCLEOTIDE SEQUENCE [LARGE SCALE GENOMIC DNA]</scope>
    <source>
        <strain evidence="6">BJ1035</strain>
    </source>
</reference>
<dbReference type="OrthoDB" id="13493at10239"/>
<dbReference type="GO" id="GO:0046872">
    <property type="term" value="F:metal ion binding"/>
    <property type="evidence" value="ECO:0007669"/>
    <property type="project" value="UniProtKB-KW"/>
</dbReference>
<reference evidence="7 8" key="7">
    <citation type="journal article" date="2007" name="J. Gen. Virol.">
        <title>Comparison of ovine herpesvirus 2 genomes isolated from domestic sheep (Ovis aries) and a clinically affected cow (Bos bovis).</title>
        <authorList>
            <person name="Taus N.S."/>
            <person name="Herndon D.R."/>
            <person name="Traul D.L."/>
            <person name="Stewart J.P."/>
            <person name="Ackermann M."/>
            <person name="Li H."/>
            <person name="Knowles D.P."/>
            <person name="Lewis G.S."/>
            <person name="Brayton K.A."/>
        </authorList>
    </citation>
    <scope>NUCLEOTIDE SEQUENCE [LARGE SCALE GENOMIC DNA]</scope>
</reference>
<reference evidence="9" key="2">
    <citation type="journal article" date="1998" name="J. Virol.">
        <title>Detection of a novel bovine lymphotropic herpesvirus.</title>
        <authorList>
            <person name="Rovnak J."/>
            <person name="Quackenbush S.L."/>
            <person name="Reyes R.A."/>
            <person name="Baines J.D."/>
            <person name="Parrish C.R."/>
            <person name="Casey J.W."/>
        </authorList>
    </citation>
    <scope>NUCLEOTIDE SEQUENCE [LARGE SCALE GENOMIC DNA]</scope>
</reference>